<feature type="region of interest" description="Disordered" evidence="1">
    <location>
        <begin position="133"/>
        <end position="164"/>
    </location>
</feature>
<organism evidence="2 3">
    <name type="scientific">Brassica campestris</name>
    <name type="common">Field mustard</name>
    <dbReference type="NCBI Taxonomy" id="3711"/>
    <lineage>
        <taxon>Eukaryota</taxon>
        <taxon>Viridiplantae</taxon>
        <taxon>Streptophyta</taxon>
        <taxon>Embryophyta</taxon>
        <taxon>Tracheophyta</taxon>
        <taxon>Spermatophyta</taxon>
        <taxon>Magnoliopsida</taxon>
        <taxon>eudicotyledons</taxon>
        <taxon>Gunneridae</taxon>
        <taxon>Pentapetalae</taxon>
        <taxon>rosids</taxon>
        <taxon>malvids</taxon>
        <taxon>Brassicales</taxon>
        <taxon>Brassicaceae</taxon>
        <taxon>Brassiceae</taxon>
        <taxon>Brassica</taxon>
    </lineage>
</organism>
<reference evidence="2 3" key="1">
    <citation type="submission" date="2021-07" db="EMBL/GenBank/DDBJ databases">
        <authorList>
            <consortium name="Genoscope - CEA"/>
            <person name="William W."/>
        </authorList>
    </citation>
    <scope>NUCLEOTIDE SEQUENCE [LARGE SCALE GENOMIC DNA]</scope>
</reference>
<gene>
    <name evidence="2" type="ORF">BRAPAZ1V2_A09P22050.2</name>
</gene>
<proteinExistence type="predicted"/>
<evidence type="ECO:0000313" key="3">
    <source>
        <dbReference type="Proteomes" id="UP000694005"/>
    </source>
</evidence>
<evidence type="ECO:0000313" key="2">
    <source>
        <dbReference type="EMBL" id="CAG7861738.1"/>
    </source>
</evidence>
<dbReference type="EMBL" id="LS974625">
    <property type="protein sequence ID" value="CAG7861738.1"/>
    <property type="molecule type" value="Genomic_DNA"/>
</dbReference>
<sequence length="177" mass="19951">APPCTSSRSASPVDHSFVARAPVHVASENRTTNIFLLNRSISPPTVSPPLTVGELRWKRRLTASRAAVEIGAAVDLEKGKLDLTVQNPKIQPFSSSSLRRSRHCSRYDLRLAPSKHLNILRLDPVKPEPLACRHRRKGKEKSKEKNIRGRRRASGSGLRRTGEQENCRGFLERMRRF</sequence>
<feature type="non-terminal residue" evidence="2">
    <location>
        <position position="1"/>
    </location>
</feature>
<protein>
    <submittedName>
        <fullName evidence="2">Uncharacterized protein</fullName>
    </submittedName>
</protein>
<accession>A0A8D9CS28</accession>
<dbReference type="Gramene" id="A09p22050.2_BraZ1">
    <property type="protein sequence ID" value="A09p22050.2_BraZ1.CDS.1"/>
    <property type="gene ID" value="A09g22050.2_BraZ1"/>
</dbReference>
<dbReference type="AlphaFoldDB" id="A0A8D9CS28"/>
<dbReference type="Proteomes" id="UP000694005">
    <property type="component" value="Chromosome A09"/>
</dbReference>
<evidence type="ECO:0000256" key="1">
    <source>
        <dbReference type="SAM" id="MobiDB-lite"/>
    </source>
</evidence>
<name>A0A8D9CS28_BRACM</name>